<dbReference type="Pfam" id="PF19732">
    <property type="entry name" value="SpoIIE_N"/>
    <property type="match status" value="1"/>
</dbReference>
<accession>C6LFG5</accession>
<dbReference type="Proteomes" id="UP000005561">
    <property type="component" value="Unassembled WGS sequence"/>
</dbReference>
<gene>
    <name evidence="3" type="ORF">BRYFOR_07367</name>
</gene>
<proteinExistence type="predicted"/>
<dbReference type="PANTHER" id="PTHR43156:SF2">
    <property type="entry name" value="STAGE II SPORULATION PROTEIN E"/>
    <property type="match status" value="1"/>
</dbReference>
<sequence length="488" mass="54096">MRAILCILGGGTAGVREFEAGGIRMEEWERVSEKGRIERCAESFQRLAEVFQYLPSKKEELSGEDLEEIYDTVKGRVCRTCGRYAVCWKENGEKTARLVYDLLSAVAEDGAESGVCLAAEERFARHCVKGYSFAEELRGSFCQARINLMWSNRMLENRAAVARQLSETAQIIQEIACTVYEASDADSELEHRVKTKLRLQNVRVQSLRIVKNNWGPPEVVLTAKTPRRHCVSVKAIADTLSKACSRPLVPERNSRLTLGAEPATIHFVEETGYYMLTGSARRTCAGEAACGDNFSVLTGSHGQVILGISDGMGSGVRANRESQTVIELLEQFMGAGFTAETAVRMINSAMVLQRGMQRFSTLDICGINLYSGECEFLKIGAATTFIRRAGWVEAVTSTSLPVGVFQEVDFERSRKRLEHGDLIVMVSDGVLDALPQEEQEELMKYLILQIDSDNPAEFADILMEQVLSFAQDGAKDDMTILAGGFWKK</sequence>
<dbReference type="STRING" id="168384.SAMN05660368_02124"/>
<organism evidence="3 4">
    <name type="scientific">Marvinbryantia formatexigens DSM 14469</name>
    <dbReference type="NCBI Taxonomy" id="478749"/>
    <lineage>
        <taxon>Bacteria</taxon>
        <taxon>Bacillati</taxon>
        <taxon>Bacillota</taxon>
        <taxon>Clostridia</taxon>
        <taxon>Lachnospirales</taxon>
        <taxon>Lachnospiraceae</taxon>
        <taxon>Marvinbryantia</taxon>
    </lineage>
</organism>
<keyword evidence="1" id="KW-0378">Hydrolase</keyword>
<dbReference type="SMART" id="SM00331">
    <property type="entry name" value="PP2C_SIG"/>
    <property type="match status" value="1"/>
</dbReference>
<evidence type="ECO:0000313" key="3">
    <source>
        <dbReference type="EMBL" id="EET60550.1"/>
    </source>
</evidence>
<comment type="caution">
    <text evidence="3">The sequence shown here is derived from an EMBL/GenBank/DDBJ whole genome shotgun (WGS) entry which is preliminary data.</text>
</comment>
<protein>
    <recommendedName>
        <fullName evidence="2">PPM-type phosphatase domain-containing protein</fullName>
    </recommendedName>
</protein>
<name>C6LFG5_9FIRM</name>
<dbReference type="Gene3D" id="3.60.40.10">
    <property type="entry name" value="PPM-type phosphatase domain"/>
    <property type="match status" value="1"/>
</dbReference>
<dbReference type="Pfam" id="PF07228">
    <property type="entry name" value="SpoIIE"/>
    <property type="match status" value="1"/>
</dbReference>
<dbReference type="AlphaFoldDB" id="C6LFG5"/>
<dbReference type="EMBL" id="ACCL02000010">
    <property type="protein sequence ID" value="EET60550.1"/>
    <property type="molecule type" value="Genomic_DNA"/>
</dbReference>
<dbReference type="GO" id="GO:0016791">
    <property type="term" value="F:phosphatase activity"/>
    <property type="evidence" value="ECO:0007669"/>
    <property type="project" value="TreeGrafter"/>
</dbReference>
<dbReference type="PANTHER" id="PTHR43156">
    <property type="entry name" value="STAGE II SPORULATION PROTEIN E-RELATED"/>
    <property type="match status" value="1"/>
</dbReference>
<reference evidence="3" key="1">
    <citation type="submission" date="2009-07" db="EMBL/GenBank/DDBJ databases">
        <authorList>
            <person name="Weinstock G."/>
            <person name="Sodergren E."/>
            <person name="Clifton S."/>
            <person name="Fulton L."/>
            <person name="Fulton B."/>
            <person name="Courtney L."/>
            <person name="Fronick C."/>
            <person name="Harrison M."/>
            <person name="Strong C."/>
            <person name="Farmer C."/>
            <person name="Delahaunty K."/>
            <person name="Markovic C."/>
            <person name="Hall O."/>
            <person name="Minx P."/>
            <person name="Tomlinson C."/>
            <person name="Mitreva M."/>
            <person name="Nelson J."/>
            <person name="Hou S."/>
            <person name="Wollam A."/>
            <person name="Pepin K.H."/>
            <person name="Johnson M."/>
            <person name="Bhonagiri V."/>
            <person name="Nash W.E."/>
            <person name="Warren W."/>
            <person name="Chinwalla A."/>
            <person name="Mardis E.R."/>
            <person name="Wilson R.K."/>
        </authorList>
    </citation>
    <scope>NUCLEOTIDE SEQUENCE [LARGE SCALE GENOMIC DNA]</scope>
    <source>
        <strain evidence="3">DSM 14469</strain>
    </source>
</reference>
<feature type="domain" description="PPM-type phosphatase" evidence="2">
    <location>
        <begin position="275"/>
        <end position="485"/>
    </location>
</feature>
<dbReference type="InterPro" id="IPR045768">
    <property type="entry name" value="SpoIIE_N"/>
</dbReference>
<dbReference type="eggNOG" id="COG2208">
    <property type="taxonomic scope" value="Bacteria"/>
</dbReference>
<evidence type="ECO:0000259" key="2">
    <source>
        <dbReference type="SMART" id="SM00331"/>
    </source>
</evidence>
<keyword evidence="4" id="KW-1185">Reference proteome</keyword>
<dbReference type="InterPro" id="IPR001932">
    <property type="entry name" value="PPM-type_phosphatase-like_dom"/>
</dbReference>
<dbReference type="InterPro" id="IPR036457">
    <property type="entry name" value="PPM-type-like_dom_sf"/>
</dbReference>
<dbReference type="SUPFAM" id="SSF81606">
    <property type="entry name" value="PP2C-like"/>
    <property type="match status" value="1"/>
</dbReference>
<evidence type="ECO:0000256" key="1">
    <source>
        <dbReference type="ARBA" id="ARBA00022801"/>
    </source>
</evidence>
<evidence type="ECO:0000313" key="4">
    <source>
        <dbReference type="Proteomes" id="UP000005561"/>
    </source>
</evidence>
<dbReference type="InterPro" id="IPR052016">
    <property type="entry name" value="Bact_Sigma-Reg"/>
</dbReference>